<dbReference type="PANTHER" id="PTHR36722:SF1">
    <property type="entry name" value="TYPE 2 DNA TOPOISOMERASE 6 SUBUNIT B-LIKE"/>
    <property type="match status" value="1"/>
</dbReference>
<proteinExistence type="predicted"/>
<keyword evidence="2" id="KW-1185">Reference proteome</keyword>
<name>A0ABD1W2P7_9LAMI</name>
<dbReference type="EMBL" id="JBFOLK010000001">
    <property type="protein sequence ID" value="KAL2543203.1"/>
    <property type="molecule type" value="Genomic_DNA"/>
</dbReference>
<comment type="caution">
    <text evidence="1">The sequence shown here is derived from an EMBL/GenBank/DDBJ whole genome shotgun (WGS) entry which is preliminary data.</text>
</comment>
<evidence type="ECO:0000313" key="1">
    <source>
        <dbReference type="EMBL" id="KAL2543203.1"/>
    </source>
</evidence>
<accession>A0ABD1W2P7</accession>
<evidence type="ECO:0000313" key="2">
    <source>
        <dbReference type="Proteomes" id="UP001604336"/>
    </source>
</evidence>
<dbReference type="PANTHER" id="PTHR36722">
    <property type="entry name" value="TYPE 2 DNA TOPOISOMERASE 6 SUBUNIT B-LIKE"/>
    <property type="match status" value="1"/>
</dbReference>
<protein>
    <submittedName>
        <fullName evidence="1">Uncharacterized protein</fullName>
    </submittedName>
</protein>
<dbReference type="InterPro" id="IPR034566">
    <property type="entry name" value="MTOPVIB_plant"/>
</dbReference>
<reference evidence="2" key="1">
    <citation type="submission" date="2024-07" db="EMBL/GenBank/DDBJ databases">
        <title>Two chromosome-level genome assemblies of Korean endemic species Abeliophyllum distichum and Forsythia ovata (Oleaceae).</title>
        <authorList>
            <person name="Jang H."/>
        </authorList>
    </citation>
    <scope>NUCLEOTIDE SEQUENCE [LARGE SCALE GENOMIC DNA]</scope>
</reference>
<dbReference type="Proteomes" id="UP001604336">
    <property type="component" value="Unassembled WGS sequence"/>
</dbReference>
<organism evidence="1 2">
    <name type="scientific">Abeliophyllum distichum</name>
    <dbReference type="NCBI Taxonomy" id="126358"/>
    <lineage>
        <taxon>Eukaryota</taxon>
        <taxon>Viridiplantae</taxon>
        <taxon>Streptophyta</taxon>
        <taxon>Embryophyta</taxon>
        <taxon>Tracheophyta</taxon>
        <taxon>Spermatophyta</taxon>
        <taxon>Magnoliopsida</taxon>
        <taxon>eudicotyledons</taxon>
        <taxon>Gunneridae</taxon>
        <taxon>Pentapetalae</taxon>
        <taxon>asterids</taxon>
        <taxon>lamiids</taxon>
        <taxon>Lamiales</taxon>
        <taxon>Oleaceae</taxon>
        <taxon>Forsythieae</taxon>
        <taxon>Abeliophyllum</taxon>
    </lineage>
</organism>
<gene>
    <name evidence="1" type="ORF">Adt_04181</name>
</gene>
<dbReference type="AlphaFoldDB" id="A0ABD1W2P7"/>
<sequence>MENLCDYLITCAIQRCRISDDFCRLSVSLKSSPQSTPPLLWISVSDTGVGSTLKEFLGLKFANDPIVAGKWDEVIFVATTSMSDKEIHHFKLNLKEIDSSRRMTKLQSATKNGAKFSGTEVSLSTSENIDDLLRDITSFLRKVLMLKAPKIAIELLVDSGGNLGSQYKNHLLQRASSSLPLSAPSIDHLKSGFEEYVIKHGNRLHDICHCCFSIGSREYLKVGTGVACSTGNQHSNGQVMEAVIIISEIPETAQSSCFRAYDKKTEVLYFKDYSPCSISQTSLDAITSIKWKDYGLTLKSVADQDGCTLLEWQNLPPCAHIDIVFHSYHKQYPFLL</sequence>